<name>A0A1J1J5B6_9DIPT</name>
<gene>
    <name evidence="1" type="ORF">CLUMA_CG020557</name>
</gene>
<organism evidence="1 2">
    <name type="scientific">Clunio marinus</name>
    <dbReference type="NCBI Taxonomy" id="568069"/>
    <lineage>
        <taxon>Eukaryota</taxon>
        <taxon>Metazoa</taxon>
        <taxon>Ecdysozoa</taxon>
        <taxon>Arthropoda</taxon>
        <taxon>Hexapoda</taxon>
        <taxon>Insecta</taxon>
        <taxon>Pterygota</taxon>
        <taxon>Neoptera</taxon>
        <taxon>Endopterygota</taxon>
        <taxon>Diptera</taxon>
        <taxon>Nematocera</taxon>
        <taxon>Chironomoidea</taxon>
        <taxon>Chironomidae</taxon>
        <taxon>Clunio</taxon>
    </lineage>
</organism>
<dbReference type="AlphaFoldDB" id="A0A1J1J5B6"/>
<protein>
    <submittedName>
        <fullName evidence="1">CLUMA_CG020557, isoform A</fullName>
    </submittedName>
</protein>
<sequence>MKRQFKNLQVAQNQRKIKTSKPAVTISENQQTSAGLLKIKEFKVLSLNLKKIVDEKTRSTSVEK</sequence>
<dbReference type="Proteomes" id="UP000183832">
    <property type="component" value="Unassembled WGS sequence"/>
</dbReference>
<evidence type="ECO:0000313" key="2">
    <source>
        <dbReference type="Proteomes" id="UP000183832"/>
    </source>
</evidence>
<proteinExistence type="predicted"/>
<accession>A0A1J1J5B6</accession>
<keyword evidence="2" id="KW-1185">Reference proteome</keyword>
<reference evidence="1 2" key="1">
    <citation type="submission" date="2015-04" db="EMBL/GenBank/DDBJ databases">
        <authorList>
            <person name="Syromyatnikov M.Y."/>
            <person name="Popov V.N."/>
        </authorList>
    </citation>
    <scope>NUCLEOTIDE SEQUENCE [LARGE SCALE GENOMIC DNA]</scope>
</reference>
<dbReference type="EMBL" id="CVRI01000072">
    <property type="protein sequence ID" value="CRL07592.1"/>
    <property type="molecule type" value="Genomic_DNA"/>
</dbReference>
<evidence type="ECO:0000313" key="1">
    <source>
        <dbReference type="EMBL" id="CRL07592.1"/>
    </source>
</evidence>